<dbReference type="AlphaFoldDB" id="A0A0V0H7Y1"/>
<name>A0A0V0H7Y1_SOLCH</name>
<accession>A0A0V0H7Y1</accession>
<organism evidence="1">
    <name type="scientific">Solanum chacoense</name>
    <name type="common">Chaco potato</name>
    <dbReference type="NCBI Taxonomy" id="4108"/>
    <lineage>
        <taxon>Eukaryota</taxon>
        <taxon>Viridiplantae</taxon>
        <taxon>Streptophyta</taxon>
        <taxon>Embryophyta</taxon>
        <taxon>Tracheophyta</taxon>
        <taxon>Spermatophyta</taxon>
        <taxon>Magnoliopsida</taxon>
        <taxon>eudicotyledons</taxon>
        <taxon>Gunneridae</taxon>
        <taxon>Pentapetalae</taxon>
        <taxon>asterids</taxon>
        <taxon>lamiids</taxon>
        <taxon>Solanales</taxon>
        <taxon>Solanaceae</taxon>
        <taxon>Solanoideae</taxon>
        <taxon>Solaneae</taxon>
        <taxon>Solanum</taxon>
    </lineage>
</organism>
<protein>
    <submittedName>
        <fullName evidence="1">Putative ovule protein</fullName>
    </submittedName>
</protein>
<dbReference type="EMBL" id="GEDG01024250">
    <property type="protein sequence ID" value="JAP16119.1"/>
    <property type="molecule type" value="Transcribed_RNA"/>
</dbReference>
<sequence>MFSHAFIVFCHGSFTVIISFFQTSLNCFSLSRGSIGNKHSASKVGIRFVYTLPSTVSTLWDYTWYAIVV</sequence>
<proteinExistence type="predicted"/>
<reference evidence="1" key="1">
    <citation type="submission" date="2015-12" db="EMBL/GenBank/DDBJ databases">
        <title>Gene expression during late stages of embryo sac development: a critical building block for successful pollen-pistil interactions.</title>
        <authorList>
            <person name="Liu Y."/>
            <person name="Joly V."/>
            <person name="Sabar M."/>
            <person name="Matton D.P."/>
        </authorList>
    </citation>
    <scope>NUCLEOTIDE SEQUENCE</scope>
</reference>
<evidence type="ECO:0000313" key="1">
    <source>
        <dbReference type="EMBL" id="JAP16119.1"/>
    </source>
</evidence>